<evidence type="ECO:0000313" key="3">
    <source>
        <dbReference type="EMBL" id="VFT81294.1"/>
    </source>
</evidence>
<dbReference type="EMBL" id="VJMH01000905">
    <property type="protein sequence ID" value="KAF0713897.1"/>
    <property type="molecule type" value="Genomic_DNA"/>
</dbReference>
<evidence type="ECO:0000313" key="2">
    <source>
        <dbReference type="EMBL" id="KAF0713897.1"/>
    </source>
</evidence>
<accession>A0A485KCP4</accession>
<dbReference type="SMART" id="SM01411">
    <property type="entry name" value="Ephrin_rec_like"/>
    <property type="match status" value="2"/>
</dbReference>
<feature type="signal peptide" evidence="1">
    <location>
        <begin position="1"/>
        <end position="21"/>
    </location>
</feature>
<protein>
    <submittedName>
        <fullName evidence="3">Aste57867_4168 protein</fullName>
    </submittedName>
</protein>
<dbReference type="OrthoDB" id="67738at2759"/>
<reference evidence="2" key="2">
    <citation type="submission" date="2019-06" db="EMBL/GenBank/DDBJ databases">
        <title>Genomics analysis of Aphanomyces spp. identifies a new class of oomycete effector associated with host adaptation.</title>
        <authorList>
            <person name="Gaulin E."/>
        </authorList>
    </citation>
    <scope>NUCLEOTIDE SEQUENCE</scope>
    <source>
        <strain evidence="2">CBS 578.67</strain>
    </source>
</reference>
<keyword evidence="4" id="KW-1185">Reference proteome</keyword>
<proteinExistence type="predicted"/>
<dbReference type="Proteomes" id="UP000332933">
    <property type="component" value="Unassembled WGS sequence"/>
</dbReference>
<dbReference type="AlphaFoldDB" id="A0A485KCP4"/>
<feature type="chain" id="PRO_5036115993" evidence="1">
    <location>
        <begin position="22"/>
        <end position="455"/>
    </location>
</feature>
<dbReference type="PANTHER" id="PTHR46104:SF1">
    <property type="entry name" value="GENE 9195-RELATED"/>
    <property type="match status" value="1"/>
</dbReference>
<reference evidence="3 4" key="1">
    <citation type="submission" date="2019-03" db="EMBL/GenBank/DDBJ databases">
        <authorList>
            <person name="Gaulin E."/>
            <person name="Dumas B."/>
        </authorList>
    </citation>
    <scope>NUCLEOTIDE SEQUENCE [LARGE SCALE GENOMIC DNA]</scope>
    <source>
        <strain evidence="3">CBS 568.67</strain>
    </source>
</reference>
<dbReference type="EMBL" id="CAADRA010000905">
    <property type="protein sequence ID" value="VFT81294.1"/>
    <property type="molecule type" value="Genomic_DNA"/>
</dbReference>
<evidence type="ECO:0000256" key="1">
    <source>
        <dbReference type="SAM" id="SignalP"/>
    </source>
</evidence>
<name>A0A485KCP4_9STRA</name>
<keyword evidence="1" id="KW-0732">Signal</keyword>
<dbReference type="PANTHER" id="PTHR46104">
    <property type="entry name" value="GENE 9195-RELATED-RELATED"/>
    <property type="match status" value="1"/>
</dbReference>
<organism evidence="3 4">
    <name type="scientific">Aphanomyces stellatus</name>
    <dbReference type="NCBI Taxonomy" id="120398"/>
    <lineage>
        <taxon>Eukaryota</taxon>
        <taxon>Sar</taxon>
        <taxon>Stramenopiles</taxon>
        <taxon>Oomycota</taxon>
        <taxon>Saprolegniomycetes</taxon>
        <taxon>Saprolegniales</taxon>
        <taxon>Verrucalvaceae</taxon>
        <taxon>Aphanomyces</taxon>
    </lineage>
</organism>
<dbReference type="SUPFAM" id="SSF57184">
    <property type="entry name" value="Growth factor receptor domain"/>
    <property type="match status" value="1"/>
</dbReference>
<evidence type="ECO:0000313" key="4">
    <source>
        <dbReference type="Proteomes" id="UP000332933"/>
    </source>
</evidence>
<dbReference type="InterPro" id="IPR009030">
    <property type="entry name" value="Growth_fac_rcpt_cys_sf"/>
</dbReference>
<sequence length="455" mass="45574">MSRHVRLLCAAFASILFCIHASWISSRFVPESTASSLARRLTAPAPNSVGFVQPTAGANTNLSMVVTFAVDAPDNAAVVWQLPPPFAYVDLVTSATVPSLTIDGQPSVTTVVTRNQTSHAITFTLSASVVAGSAFHLNLLAIVPPTSGLPDTFTARLVSPSGLLLDSASAQPSAATQPAPLNLAYVGVQSQRATQDAGIILAFTPSVPVPATGAYVLQLSSLFNLPSPIGLHVLAGVSGTHTASTGPNNIVKVQRNGDGGVLSPGSTVVFWLSNVVNPAMSGLVGLGGLATETTEGWLLEQATLTTSPIYSNVTTCLSQCAAGFYASSFNLTSDTCVQCPAGSFCPGGCAAPTPCVIGTASAAPQATSSATCQACPAGSTALTPGSSTCTPCPAGMACASPSALPVACSANAFNLGGAAACTPCLAGFACPQATLPPVACTSGSYSLAVRLMAHA</sequence>
<gene>
    <name evidence="3" type="primary">Aste57867_4168</name>
    <name evidence="2" type="ORF">As57867_004157</name>
    <name evidence="3" type="ORF">ASTE57867_4168</name>
</gene>